<dbReference type="Gene3D" id="3.30.110.10">
    <property type="entry name" value="Translation initiation factor 3 (IF-3), C-terminal domain"/>
    <property type="match status" value="1"/>
</dbReference>
<dbReference type="AlphaFoldDB" id="A0A1Y3XK62"/>
<dbReference type="HAMAP" id="MF_00080">
    <property type="entry name" value="IF_3"/>
    <property type="match status" value="1"/>
</dbReference>
<feature type="domain" description="Translation initiation factor 3 N-terminal" evidence="7">
    <location>
        <begin position="80"/>
        <end position="149"/>
    </location>
</feature>
<dbReference type="FunFam" id="3.30.110.10:FF:000001">
    <property type="entry name" value="Translation initiation factor IF-3"/>
    <property type="match status" value="1"/>
</dbReference>
<dbReference type="Pfam" id="PF05198">
    <property type="entry name" value="IF3_N"/>
    <property type="match status" value="1"/>
</dbReference>
<sequence length="257" mass="28883">MAMSWSGCVRAIMQPALRRNAQSGAPAPTFRRLEQLSGHNRRRLGLSPSLRSVSPVAVLAPGSYLFKEEPKIAKHDDTRINDEITATRCRLIGVDGSQLGLFGIRDAQRVADEQGLDLVEIAPNADPPVCRVMDYGKFKYQQAMKAKQARKNQSRVEVKEMKFRPKIDVGDYETKKGHVLRFLKKGARVKVTIMFRGREMAHPEQGLNVLERLAEDLKPYATVESQPKLEGRNMLMLLAPIKGAFDEKPEKSDSKEN</sequence>
<keyword evidence="9" id="KW-1185">Reference proteome</keyword>
<dbReference type="InterPro" id="IPR036787">
    <property type="entry name" value="T_IF-3_N_sf"/>
</dbReference>
<protein>
    <recommendedName>
        <fullName evidence="4 5">Translation initiation factor IF-3</fullName>
    </recommendedName>
</protein>
<comment type="function">
    <text evidence="4">IF-3 binds to the 30S ribosomal subunit and shifts the equilibrium between 70S ribosomes and their 50S and 30S subunits in favor of the free subunits, thus enhancing the availability of 30S subunits on which protein synthesis initiation begins.</text>
</comment>
<name>A0A1Y3XK62_9ACTN</name>
<evidence type="ECO:0000313" key="9">
    <source>
        <dbReference type="Proteomes" id="UP000195781"/>
    </source>
</evidence>
<evidence type="ECO:0000256" key="1">
    <source>
        <dbReference type="ARBA" id="ARBA00005439"/>
    </source>
</evidence>
<evidence type="ECO:0000313" key="8">
    <source>
        <dbReference type="EMBL" id="OUN85915.1"/>
    </source>
</evidence>
<feature type="domain" description="Translation initiation factor 3 C-terminal" evidence="6">
    <location>
        <begin position="156"/>
        <end position="240"/>
    </location>
</feature>
<dbReference type="InterPro" id="IPR001288">
    <property type="entry name" value="Translation_initiation_fac_3"/>
</dbReference>
<comment type="subcellular location">
    <subcellularLocation>
        <location evidence="4">Cytoplasm</location>
    </subcellularLocation>
</comment>
<dbReference type="InterPro" id="IPR036788">
    <property type="entry name" value="T_IF-3_C_sf"/>
</dbReference>
<keyword evidence="4" id="KW-0963">Cytoplasm</keyword>
<dbReference type="InterPro" id="IPR019815">
    <property type="entry name" value="Translation_initiation_fac_3_C"/>
</dbReference>
<evidence type="ECO:0000256" key="4">
    <source>
        <dbReference type="HAMAP-Rule" id="MF_00080"/>
    </source>
</evidence>
<dbReference type="GO" id="GO:0005829">
    <property type="term" value="C:cytosol"/>
    <property type="evidence" value="ECO:0007669"/>
    <property type="project" value="TreeGrafter"/>
</dbReference>
<dbReference type="GO" id="GO:0016020">
    <property type="term" value="C:membrane"/>
    <property type="evidence" value="ECO:0007669"/>
    <property type="project" value="TreeGrafter"/>
</dbReference>
<accession>A0A1Y3XK62</accession>
<evidence type="ECO:0000256" key="3">
    <source>
        <dbReference type="ARBA" id="ARBA00022917"/>
    </source>
</evidence>
<evidence type="ECO:0000256" key="5">
    <source>
        <dbReference type="NCBIfam" id="TIGR00168"/>
    </source>
</evidence>
<evidence type="ECO:0000259" key="6">
    <source>
        <dbReference type="Pfam" id="PF00707"/>
    </source>
</evidence>
<proteinExistence type="inferred from homology"/>
<dbReference type="Proteomes" id="UP000195781">
    <property type="component" value="Unassembled WGS sequence"/>
</dbReference>
<dbReference type="InterPro" id="IPR019814">
    <property type="entry name" value="Translation_initiation_fac_3_N"/>
</dbReference>
<dbReference type="NCBIfam" id="TIGR00168">
    <property type="entry name" value="infC"/>
    <property type="match status" value="1"/>
</dbReference>
<evidence type="ECO:0000256" key="2">
    <source>
        <dbReference type="ARBA" id="ARBA00022540"/>
    </source>
</evidence>
<comment type="caution">
    <text evidence="8">The sequence shown here is derived from an EMBL/GenBank/DDBJ whole genome shotgun (WGS) entry which is preliminary data.</text>
</comment>
<dbReference type="GO" id="GO:0032790">
    <property type="term" value="P:ribosome disassembly"/>
    <property type="evidence" value="ECO:0007669"/>
    <property type="project" value="TreeGrafter"/>
</dbReference>
<dbReference type="PANTHER" id="PTHR10938">
    <property type="entry name" value="TRANSLATION INITIATION FACTOR IF-3"/>
    <property type="match status" value="1"/>
</dbReference>
<dbReference type="GO" id="GO:0003743">
    <property type="term" value="F:translation initiation factor activity"/>
    <property type="evidence" value="ECO:0007669"/>
    <property type="project" value="UniProtKB-UniRule"/>
</dbReference>
<comment type="subunit">
    <text evidence="4">Monomer.</text>
</comment>
<comment type="similarity">
    <text evidence="1 4">Belongs to the IF-3 family.</text>
</comment>
<dbReference type="EMBL" id="NFIE01000022">
    <property type="protein sequence ID" value="OUN85915.1"/>
    <property type="molecule type" value="Genomic_DNA"/>
</dbReference>
<dbReference type="OrthoDB" id="9806014at2"/>
<dbReference type="FunFam" id="3.10.20.80:FF:000001">
    <property type="entry name" value="Translation initiation factor IF-3"/>
    <property type="match status" value="1"/>
</dbReference>
<dbReference type="Gene3D" id="3.10.20.80">
    <property type="entry name" value="Translation initiation factor 3 (IF-3), N-terminal domain"/>
    <property type="match status" value="1"/>
</dbReference>
<evidence type="ECO:0000259" key="7">
    <source>
        <dbReference type="Pfam" id="PF05198"/>
    </source>
</evidence>
<reference evidence="9" key="1">
    <citation type="submission" date="2017-04" db="EMBL/GenBank/DDBJ databases">
        <title>Function of individual gut microbiota members based on whole genome sequencing of pure cultures obtained from chicken caecum.</title>
        <authorList>
            <person name="Medvecky M."/>
            <person name="Cejkova D."/>
            <person name="Polansky O."/>
            <person name="Karasova D."/>
            <person name="Kubasova T."/>
            <person name="Cizek A."/>
            <person name="Rychlik I."/>
        </authorList>
    </citation>
    <scope>NUCLEOTIDE SEQUENCE [LARGE SCALE GENOMIC DNA]</scope>
    <source>
        <strain evidence="9">An5</strain>
    </source>
</reference>
<dbReference type="GO" id="GO:0043022">
    <property type="term" value="F:ribosome binding"/>
    <property type="evidence" value="ECO:0007669"/>
    <property type="project" value="UniProtKB-ARBA"/>
</dbReference>
<dbReference type="PANTHER" id="PTHR10938:SF0">
    <property type="entry name" value="TRANSLATION INITIATION FACTOR IF-3, MITOCHONDRIAL"/>
    <property type="match status" value="1"/>
</dbReference>
<organism evidence="8 9">
    <name type="scientific">[Collinsella] massiliensis</name>
    <dbReference type="NCBI Taxonomy" id="1232426"/>
    <lineage>
        <taxon>Bacteria</taxon>
        <taxon>Bacillati</taxon>
        <taxon>Actinomycetota</taxon>
        <taxon>Coriobacteriia</taxon>
        <taxon>Coriobacteriales</taxon>
        <taxon>Coriobacteriaceae</taxon>
        <taxon>Enorma</taxon>
    </lineage>
</organism>
<keyword evidence="2 4" id="KW-0396">Initiation factor</keyword>
<dbReference type="SUPFAM" id="SSF54364">
    <property type="entry name" value="Translation initiation factor IF3, N-terminal domain"/>
    <property type="match status" value="1"/>
</dbReference>
<keyword evidence="3 4" id="KW-0648">Protein biosynthesis</keyword>
<dbReference type="SUPFAM" id="SSF55200">
    <property type="entry name" value="Translation initiation factor IF3, C-terminal domain"/>
    <property type="match status" value="1"/>
</dbReference>
<gene>
    <name evidence="4" type="primary">infC</name>
    <name evidence="8" type="ORF">B5G02_08795</name>
</gene>
<dbReference type="Pfam" id="PF00707">
    <property type="entry name" value="IF3_C"/>
    <property type="match status" value="1"/>
</dbReference>